<dbReference type="PANTHER" id="PTHR45753">
    <property type="entry name" value="ORNITHINE CARBAMOYLTRANSFERASE, MITOCHONDRIAL"/>
    <property type="match status" value="1"/>
</dbReference>
<dbReference type="InterPro" id="IPR024904">
    <property type="entry name" value="OTCase_ArgI"/>
</dbReference>
<dbReference type="Gene3D" id="3.40.50.1370">
    <property type="entry name" value="Aspartate/ornithine carbamoyltransferase"/>
    <property type="match status" value="2"/>
</dbReference>
<dbReference type="InterPro" id="IPR006132">
    <property type="entry name" value="Asp/Orn_carbamoyltranf_P-bd"/>
</dbReference>
<dbReference type="EC" id="2.1.3.3" evidence="2"/>
<comment type="similarity">
    <text evidence="1">Belongs to the aspartate/ornithine carbamoyltransferase superfamily. OTCase family.</text>
</comment>
<dbReference type="PANTHER" id="PTHR45753:SF3">
    <property type="entry name" value="ORNITHINE TRANSCARBAMYLASE, MITOCHONDRIAL"/>
    <property type="match status" value="1"/>
</dbReference>
<dbReference type="NCBIfam" id="TIGR00658">
    <property type="entry name" value="orni_carb_tr"/>
    <property type="match status" value="1"/>
</dbReference>
<dbReference type="GO" id="GO:0019240">
    <property type="term" value="P:citrulline biosynthetic process"/>
    <property type="evidence" value="ECO:0007669"/>
    <property type="project" value="TreeGrafter"/>
</dbReference>
<feature type="domain" description="Aspartate/ornithine carbamoyltransferase Asp/Orn-binding" evidence="5">
    <location>
        <begin position="151"/>
        <end position="297"/>
    </location>
</feature>
<dbReference type="PRINTS" id="PR00100">
    <property type="entry name" value="AOTCASE"/>
</dbReference>
<dbReference type="GO" id="GO:0004585">
    <property type="term" value="F:ornithine carbamoyltransferase activity"/>
    <property type="evidence" value="ECO:0007669"/>
    <property type="project" value="UniProtKB-EC"/>
</dbReference>
<evidence type="ECO:0000259" key="6">
    <source>
        <dbReference type="Pfam" id="PF02729"/>
    </source>
</evidence>
<comment type="catalytic activity">
    <reaction evidence="4">
        <text>carbamoyl phosphate + L-ornithine = L-citrulline + phosphate + H(+)</text>
        <dbReference type="Rhea" id="RHEA:19513"/>
        <dbReference type="ChEBI" id="CHEBI:15378"/>
        <dbReference type="ChEBI" id="CHEBI:43474"/>
        <dbReference type="ChEBI" id="CHEBI:46911"/>
        <dbReference type="ChEBI" id="CHEBI:57743"/>
        <dbReference type="ChEBI" id="CHEBI:58228"/>
        <dbReference type="EC" id="2.1.3.3"/>
    </reaction>
</comment>
<dbReference type="PROSITE" id="PS00097">
    <property type="entry name" value="CARBAMOYLTRANSFERASE"/>
    <property type="match status" value="1"/>
</dbReference>
<dbReference type="SUPFAM" id="SSF53671">
    <property type="entry name" value="Aspartate/ornithine carbamoyltransferase"/>
    <property type="match status" value="1"/>
</dbReference>
<dbReference type="Pfam" id="PF00185">
    <property type="entry name" value="OTCace"/>
    <property type="match status" value="1"/>
</dbReference>
<organism evidence="7">
    <name type="scientific">marine metagenome</name>
    <dbReference type="NCBI Taxonomy" id="408172"/>
    <lineage>
        <taxon>unclassified sequences</taxon>
        <taxon>metagenomes</taxon>
        <taxon>ecological metagenomes</taxon>
    </lineage>
</organism>
<dbReference type="InterPro" id="IPR002292">
    <property type="entry name" value="Orn/put_carbamltrans"/>
</dbReference>
<sequence length="302" mass="33012">MKPRHFLTLLDLSSNELNHLMERAVLMKANLHSRSSTSLMAGMTMAMLFEKASTRTRVSFEVAASQLGGHALFLAPGDSQLSRGEPLSDTARIISSMADLIVMRTSAHDRVMTMAAHSRVPVINAMSDDFHPCQLLADVLTFIEKKGQIQDAKVAWIGDGNNVCHSWIHAAHQFGFDLQLACPPGYHPDKAVLDAANGKARIATNPQTAISGCDLVVTDTWFSIGRETETEERLKAFAGYCVTDALLQAAQPDALFMHCLPAYRGTEVSAEVIDGPQSVVWEEAENRLHAQKALIEFLLDGP</sequence>
<dbReference type="PRINTS" id="PR00102">
    <property type="entry name" value="OTCASE"/>
</dbReference>
<name>A0A382AP66_9ZZZZ</name>
<dbReference type="InterPro" id="IPR006131">
    <property type="entry name" value="Asp_carbamoyltransf_Asp/Orn-bd"/>
</dbReference>
<evidence type="ECO:0000259" key="5">
    <source>
        <dbReference type="Pfam" id="PF00185"/>
    </source>
</evidence>
<evidence type="ECO:0000256" key="1">
    <source>
        <dbReference type="ARBA" id="ARBA00007805"/>
    </source>
</evidence>
<reference evidence="7" key="1">
    <citation type="submission" date="2018-05" db="EMBL/GenBank/DDBJ databases">
        <authorList>
            <person name="Lanie J.A."/>
            <person name="Ng W.-L."/>
            <person name="Kazmierczak K.M."/>
            <person name="Andrzejewski T.M."/>
            <person name="Davidsen T.M."/>
            <person name="Wayne K.J."/>
            <person name="Tettelin H."/>
            <person name="Glass J.I."/>
            <person name="Rusch D."/>
            <person name="Podicherti R."/>
            <person name="Tsui H.-C.T."/>
            <person name="Winkler M.E."/>
        </authorList>
    </citation>
    <scope>NUCLEOTIDE SEQUENCE</scope>
</reference>
<evidence type="ECO:0000256" key="4">
    <source>
        <dbReference type="ARBA" id="ARBA00048772"/>
    </source>
</evidence>
<dbReference type="HAMAP" id="MF_01109">
    <property type="entry name" value="OTCase"/>
    <property type="match status" value="1"/>
</dbReference>
<protein>
    <recommendedName>
        <fullName evidence="2">ornithine carbamoyltransferase</fullName>
        <ecNumber evidence="2">2.1.3.3</ecNumber>
    </recommendedName>
</protein>
<keyword evidence="3" id="KW-0808">Transferase</keyword>
<dbReference type="GO" id="GO:0042450">
    <property type="term" value="P:L-arginine biosynthetic process via ornithine"/>
    <property type="evidence" value="ECO:0007669"/>
    <property type="project" value="TreeGrafter"/>
</dbReference>
<evidence type="ECO:0000313" key="7">
    <source>
        <dbReference type="EMBL" id="SVB03256.1"/>
    </source>
</evidence>
<evidence type="ECO:0000256" key="3">
    <source>
        <dbReference type="ARBA" id="ARBA00022679"/>
    </source>
</evidence>
<dbReference type="GO" id="GO:0016597">
    <property type="term" value="F:amino acid binding"/>
    <property type="evidence" value="ECO:0007669"/>
    <property type="project" value="InterPro"/>
</dbReference>
<dbReference type="InterPro" id="IPR006130">
    <property type="entry name" value="Asp/Orn_carbamoylTrfase"/>
</dbReference>
<dbReference type="AlphaFoldDB" id="A0A382AP66"/>
<gene>
    <name evidence="7" type="ORF">METZ01_LOCUS156110</name>
</gene>
<proteinExistence type="inferred from homology"/>
<dbReference type="Pfam" id="PF02729">
    <property type="entry name" value="OTCace_N"/>
    <property type="match status" value="1"/>
</dbReference>
<dbReference type="FunFam" id="3.40.50.1370:FF:000008">
    <property type="entry name" value="Ornithine carbamoyltransferase"/>
    <property type="match status" value="1"/>
</dbReference>
<dbReference type="EMBL" id="UINC01026213">
    <property type="protein sequence ID" value="SVB03256.1"/>
    <property type="molecule type" value="Genomic_DNA"/>
</dbReference>
<feature type="domain" description="Aspartate/ornithine carbamoyltransferase carbamoyl-P binding" evidence="6">
    <location>
        <begin position="4"/>
        <end position="144"/>
    </location>
</feature>
<dbReference type="NCBIfam" id="NF001986">
    <property type="entry name" value="PRK00779.1"/>
    <property type="match status" value="1"/>
</dbReference>
<dbReference type="InterPro" id="IPR036901">
    <property type="entry name" value="Asp/Orn_carbamoylTrfase_sf"/>
</dbReference>
<accession>A0A382AP66</accession>
<evidence type="ECO:0000256" key="2">
    <source>
        <dbReference type="ARBA" id="ARBA00013007"/>
    </source>
</evidence>